<dbReference type="Pfam" id="PF26640">
    <property type="entry name" value="DUF8212"/>
    <property type="match status" value="1"/>
</dbReference>
<sequence>MWLLNTTTIQIQEFRDDQIPPYAILSHTWSDAEVSFQEIRGRAKYIAHRHGYRKILKCCKRAAEDSLYYVWIDTCCIDKTNSVELSEAINSMYNWYERAHLCYVYLDDMKVPQTAWQGLPHDSVMMLSNCRWFKRGWTLQELLASQNILFFNRKWQVIGTKKSLLEVIVDGTGIPASALGPRPFSTERHKFSIAQKMSWAAYRETSRVEDKAYCLLGIFGVSIPLIYGEGENAFFRLQLEIMRHSTDQSLFAWGDPQQLDQLMTLSNQAFVISFLSLKVLF</sequence>
<evidence type="ECO:0000313" key="3">
    <source>
        <dbReference type="EMBL" id="RDW66959.1"/>
    </source>
</evidence>
<dbReference type="EMBL" id="PDLN01000014">
    <property type="protein sequence ID" value="RDW66959.1"/>
    <property type="molecule type" value="Genomic_DNA"/>
</dbReference>
<protein>
    <submittedName>
        <fullName evidence="3">Uncharacterized protein</fullName>
    </submittedName>
</protein>
<evidence type="ECO:0000313" key="4">
    <source>
        <dbReference type="Proteomes" id="UP000256328"/>
    </source>
</evidence>
<dbReference type="OrthoDB" id="674604at2759"/>
<name>A0A3D8QYU5_9HELO</name>
<dbReference type="AlphaFoldDB" id="A0A3D8QYU5"/>
<organism evidence="3 4">
    <name type="scientific">Coleophoma crateriformis</name>
    <dbReference type="NCBI Taxonomy" id="565419"/>
    <lineage>
        <taxon>Eukaryota</taxon>
        <taxon>Fungi</taxon>
        <taxon>Dikarya</taxon>
        <taxon>Ascomycota</taxon>
        <taxon>Pezizomycotina</taxon>
        <taxon>Leotiomycetes</taxon>
        <taxon>Helotiales</taxon>
        <taxon>Dermateaceae</taxon>
        <taxon>Coleophoma</taxon>
    </lineage>
</organism>
<evidence type="ECO:0000259" key="1">
    <source>
        <dbReference type="Pfam" id="PF06985"/>
    </source>
</evidence>
<accession>A0A3D8QYU5</accession>
<evidence type="ECO:0000259" key="2">
    <source>
        <dbReference type="Pfam" id="PF26640"/>
    </source>
</evidence>
<proteinExistence type="predicted"/>
<dbReference type="Pfam" id="PF06985">
    <property type="entry name" value="HET"/>
    <property type="match status" value="1"/>
</dbReference>
<gene>
    <name evidence="3" type="ORF">BP5796_09708</name>
</gene>
<reference evidence="3 4" key="1">
    <citation type="journal article" date="2018" name="IMA Fungus">
        <title>IMA Genome-F 9: Draft genome sequence of Annulohypoxylon stygium, Aspergillus mulundensis, Berkeleyomyces basicola (syn. Thielaviopsis basicola), Ceratocystis smalleyi, two Cercospora beticola strains, Coleophoma cylindrospora, Fusarium fracticaudum, Phialophora cf. hyalina, and Morchella septimelata.</title>
        <authorList>
            <person name="Wingfield B.D."/>
            <person name="Bills G.F."/>
            <person name="Dong Y."/>
            <person name="Huang W."/>
            <person name="Nel W.J."/>
            <person name="Swalarsk-Parry B.S."/>
            <person name="Vaghefi N."/>
            <person name="Wilken P.M."/>
            <person name="An Z."/>
            <person name="de Beer Z.W."/>
            <person name="De Vos L."/>
            <person name="Chen L."/>
            <person name="Duong T.A."/>
            <person name="Gao Y."/>
            <person name="Hammerbacher A."/>
            <person name="Kikkert J.R."/>
            <person name="Li Y."/>
            <person name="Li H."/>
            <person name="Li K."/>
            <person name="Li Q."/>
            <person name="Liu X."/>
            <person name="Ma X."/>
            <person name="Naidoo K."/>
            <person name="Pethybridge S.J."/>
            <person name="Sun J."/>
            <person name="Steenkamp E.T."/>
            <person name="van der Nest M.A."/>
            <person name="van Wyk S."/>
            <person name="Wingfield M.J."/>
            <person name="Xiong C."/>
            <person name="Yue Q."/>
            <person name="Zhang X."/>
        </authorList>
    </citation>
    <scope>NUCLEOTIDE SEQUENCE [LARGE SCALE GENOMIC DNA]</scope>
    <source>
        <strain evidence="3 4">BP5796</strain>
    </source>
</reference>
<dbReference type="PANTHER" id="PTHR10622">
    <property type="entry name" value="HET DOMAIN-CONTAINING PROTEIN"/>
    <property type="match status" value="1"/>
</dbReference>
<dbReference type="InterPro" id="IPR058525">
    <property type="entry name" value="DUF8212"/>
</dbReference>
<dbReference type="InterPro" id="IPR010730">
    <property type="entry name" value="HET"/>
</dbReference>
<keyword evidence="4" id="KW-1185">Reference proteome</keyword>
<feature type="domain" description="Heterokaryon incompatibility" evidence="1">
    <location>
        <begin position="22"/>
        <end position="110"/>
    </location>
</feature>
<comment type="caution">
    <text evidence="3">The sequence shown here is derived from an EMBL/GenBank/DDBJ whole genome shotgun (WGS) entry which is preliminary data.</text>
</comment>
<dbReference type="Proteomes" id="UP000256328">
    <property type="component" value="Unassembled WGS sequence"/>
</dbReference>
<feature type="domain" description="DUF8212" evidence="2">
    <location>
        <begin position="232"/>
        <end position="258"/>
    </location>
</feature>
<dbReference type="PANTHER" id="PTHR10622:SF10">
    <property type="entry name" value="HET DOMAIN-CONTAINING PROTEIN"/>
    <property type="match status" value="1"/>
</dbReference>